<comment type="caution">
    <text evidence="1">The sequence shown here is derived from an EMBL/GenBank/DDBJ whole genome shotgun (WGS) entry which is preliminary data.</text>
</comment>
<dbReference type="AlphaFoldDB" id="A0A133UZA8"/>
<evidence type="ECO:0000313" key="2">
    <source>
        <dbReference type="Proteomes" id="UP000070344"/>
    </source>
</evidence>
<accession>A0A133UZA8</accession>
<keyword evidence="2" id="KW-1185">Reference proteome</keyword>
<gene>
    <name evidence="1" type="ORF">AKJ41_05310</name>
</gene>
<protein>
    <submittedName>
        <fullName evidence="1">Uncharacterized protein</fullName>
    </submittedName>
</protein>
<reference evidence="1 2" key="1">
    <citation type="journal article" date="2016" name="Sci. Rep.">
        <title>Metabolic traits of an uncultured archaeal lineage -MSBL1- from brine pools of the Red Sea.</title>
        <authorList>
            <person name="Mwirichia R."/>
            <person name="Alam I."/>
            <person name="Rashid M."/>
            <person name="Vinu M."/>
            <person name="Ba-Alawi W."/>
            <person name="Anthony Kamau A."/>
            <person name="Kamanda Ngugi D."/>
            <person name="Goker M."/>
            <person name="Klenk H.P."/>
            <person name="Bajic V."/>
            <person name="Stingl U."/>
        </authorList>
    </citation>
    <scope>NUCLEOTIDE SEQUENCE [LARGE SCALE GENOMIC DNA]</scope>
    <source>
        <strain evidence="1">SCGC-AAA259O05</strain>
    </source>
</reference>
<dbReference type="Proteomes" id="UP000070344">
    <property type="component" value="Unassembled WGS sequence"/>
</dbReference>
<proteinExistence type="predicted"/>
<evidence type="ECO:0000313" key="1">
    <source>
        <dbReference type="EMBL" id="KXA99512.1"/>
    </source>
</evidence>
<dbReference type="EMBL" id="LHXV01000084">
    <property type="protein sequence ID" value="KXA99512.1"/>
    <property type="molecule type" value="Genomic_DNA"/>
</dbReference>
<organism evidence="1 2">
    <name type="scientific">candidate division MSBL1 archaeon SCGC-AAA259O05</name>
    <dbReference type="NCBI Taxonomy" id="1698271"/>
    <lineage>
        <taxon>Archaea</taxon>
        <taxon>Methanobacteriati</taxon>
        <taxon>Methanobacteriota</taxon>
        <taxon>candidate division MSBL1</taxon>
    </lineage>
</organism>
<name>A0A133UZA8_9EURY</name>
<sequence length="101" mass="12117">MPKSISKSTAKLLKDITGESDLDLAMRSTLKDALEHRLERIAREEKEFREKYGMGFEDFEEEWNHGGIENRYSYDVESDYWEWEGLKTRREKIEEALKWLP</sequence>